<dbReference type="FunFam" id="3.40.50.300:FF:000692">
    <property type="entry name" value="Guanine nucleotide-binding protein subunit alpha"/>
    <property type="match status" value="1"/>
</dbReference>
<keyword evidence="8" id="KW-1185">Reference proteome</keyword>
<dbReference type="GO" id="GO:0003924">
    <property type="term" value="F:GTPase activity"/>
    <property type="evidence" value="ECO:0007669"/>
    <property type="project" value="InterPro"/>
</dbReference>
<evidence type="ECO:0000256" key="2">
    <source>
        <dbReference type="ARBA" id="ARBA00022741"/>
    </source>
</evidence>
<keyword evidence="3 5" id="KW-0342">GTP-binding</keyword>
<comment type="caution">
    <text evidence="7">The sequence shown here is derived from an EMBL/GenBank/DDBJ whole genome shotgun (WGS) entry which is preliminary data.</text>
</comment>
<dbReference type="PROSITE" id="PS51882">
    <property type="entry name" value="G_ALPHA"/>
    <property type="match status" value="1"/>
</dbReference>
<dbReference type="PANTHER" id="PTHR10218">
    <property type="entry name" value="GTP-BINDING PROTEIN ALPHA SUBUNIT"/>
    <property type="match status" value="1"/>
</dbReference>
<evidence type="ECO:0000313" key="8">
    <source>
        <dbReference type="Proteomes" id="UP001285441"/>
    </source>
</evidence>
<dbReference type="AlphaFoldDB" id="A0AAE0NZL1"/>
<evidence type="ECO:0000256" key="4">
    <source>
        <dbReference type="ARBA" id="ARBA00023224"/>
    </source>
</evidence>
<keyword evidence="1 6" id="KW-0479">Metal-binding</keyword>
<feature type="binding site" evidence="6">
    <location>
        <position position="26"/>
    </location>
    <ligand>
        <name>Mg(2+)</name>
        <dbReference type="ChEBI" id="CHEBI:18420"/>
    </ligand>
</feature>
<dbReference type="GO" id="GO:0031683">
    <property type="term" value="F:G-protein beta/gamma-subunit complex binding"/>
    <property type="evidence" value="ECO:0007669"/>
    <property type="project" value="InterPro"/>
</dbReference>
<dbReference type="InterPro" id="IPR001019">
    <property type="entry name" value="Gprotein_alpha_su"/>
</dbReference>
<keyword evidence="6" id="KW-0460">Magnesium</keyword>
<sequence>MANLARLFSPDYVPTNEDILRAREITIGIHDGIQYEVKSRLARHMRYTFFDVGGRRPERRKWRYRTDGIDVVLFQAALGAYDEPVAEAEDGIFQMTEALRLWETVCTSALWADAILFLNFTKVDIFEQKILSGSEPLKTYFPTYDGDVGDVNAALTFLKSQFMALTKSQRVVHTHFLDATDTKQVRDMINDIKMIVDEGNARRTGFMHTLGWRFITSIRADKYSKGVENSTR</sequence>
<dbReference type="GO" id="GO:0005737">
    <property type="term" value="C:cytoplasm"/>
    <property type="evidence" value="ECO:0007669"/>
    <property type="project" value="TreeGrafter"/>
</dbReference>
<dbReference type="InterPro" id="IPR027417">
    <property type="entry name" value="P-loop_NTPase"/>
</dbReference>
<dbReference type="SMART" id="SM00275">
    <property type="entry name" value="G_alpha"/>
    <property type="match status" value="1"/>
</dbReference>
<evidence type="ECO:0000313" key="7">
    <source>
        <dbReference type="EMBL" id="KAK3390300.1"/>
    </source>
</evidence>
<dbReference type="SUPFAM" id="SSF52540">
    <property type="entry name" value="P-loop containing nucleoside triphosphate hydrolases"/>
    <property type="match status" value="1"/>
</dbReference>
<protein>
    <submittedName>
        <fullName evidence="7">Guanine nucleotide binding protein, alpha subunit</fullName>
    </submittedName>
</protein>
<dbReference type="GO" id="GO:0005525">
    <property type="term" value="F:GTP binding"/>
    <property type="evidence" value="ECO:0007669"/>
    <property type="project" value="UniProtKB-KW"/>
</dbReference>
<evidence type="ECO:0000256" key="6">
    <source>
        <dbReference type="PIRSR" id="PIRSR601019-2"/>
    </source>
</evidence>
<evidence type="ECO:0000256" key="5">
    <source>
        <dbReference type="PIRSR" id="PIRSR601019-1"/>
    </source>
</evidence>
<dbReference type="SUPFAM" id="SSF47895">
    <property type="entry name" value="Transducin (alpha subunit), insertion domain"/>
    <property type="match status" value="1"/>
</dbReference>
<keyword evidence="2 5" id="KW-0547">Nucleotide-binding</keyword>
<dbReference type="PANTHER" id="PTHR10218:SF302">
    <property type="entry name" value="GUANINE NUCLEOTIDE-BINDING PROTEIN ALPHA-5 SUBUNIT"/>
    <property type="match status" value="1"/>
</dbReference>
<evidence type="ECO:0000256" key="1">
    <source>
        <dbReference type="ARBA" id="ARBA00022723"/>
    </source>
</evidence>
<dbReference type="PRINTS" id="PR00318">
    <property type="entry name" value="GPROTEINA"/>
</dbReference>
<reference evidence="7" key="2">
    <citation type="submission" date="2023-06" db="EMBL/GenBank/DDBJ databases">
        <authorList>
            <consortium name="Lawrence Berkeley National Laboratory"/>
            <person name="Haridas S."/>
            <person name="Hensen N."/>
            <person name="Bonometti L."/>
            <person name="Westerberg I."/>
            <person name="Brannstrom I.O."/>
            <person name="Guillou S."/>
            <person name="Cros-Aarteil S."/>
            <person name="Calhoun S."/>
            <person name="Kuo A."/>
            <person name="Mondo S."/>
            <person name="Pangilinan J."/>
            <person name="Riley R."/>
            <person name="LaButti K."/>
            <person name="Andreopoulos B."/>
            <person name="Lipzen A."/>
            <person name="Chen C."/>
            <person name="Yanf M."/>
            <person name="Daum C."/>
            <person name="Ng V."/>
            <person name="Clum A."/>
            <person name="Steindorff A."/>
            <person name="Ohm R."/>
            <person name="Martin F."/>
            <person name="Silar P."/>
            <person name="Natvig D."/>
            <person name="Lalanne C."/>
            <person name="Gautier V."/>
            <person name="Ament-velasquez S.L."/>
            <person name="Kruys A."/>
            <person name="Hutchinson M.I."/>
            <person name="Powell A.J."/>
            <person name="Barry K."/>
            <person name="Miller A.N."/>
            <person name="Grigoriev I.V."/>
            <person name="Debuchy R."/>
            <person name="Gladieux P."/>
            <person name="Thoren M.H."/>
            <person name="Johannesson H."/>
        </authorList>
    </citation>
    <scope>NUCLEOTIDE SEQUENCE</scope>
    <source>
        <strain evidence="7">CBS 232.78</strain>
    </source>
</reference>
<dbReference type="GO" id="GO:0005834">
    <property type="term" value="C:heterotrimeric G-protein complex"/>
    <property type="evidence" value="ECO:0007669"/>
    <property type="project" value="TreeGrafter"/>
</dbReference>
<dbReference type="EMBL" id="JAULSW010000002">
    <property type="protein sequence ID" value="KAK3390300.1"/>
    <property type="molecule type" value="Genomic_DNA"/>
</dbReference>
<dbReference type="Pfam" id="PF00503">
    <property type="entry name" value="G-alpha"/>
    <property type="match status" value="1"/>
</dbReference>
<keyword evidence="4" id="KW-0807">Transducer</keyword>
<dbReference type="InterPro" id="IPR011025">
    <property type="entry name" value="GproteinA_insert"/>
</dbReference>
<reference evidence="7" key="1">
    <citation type="journal article" date="2023" name="Mol. Phylogenet. Evol.">
        <title>Genome-scale phylogeny and comparative genomics of the fungal order Sordariales.</title>
        <authorList>
            <person name="Hensen N."/>
            <person name="Bonometti L."/>
            <person name="Westerberg I."/>
            <person name="Brannstrom I.O."/>
            <person name="Guillou S."/>
            <person name="Cros-Aarteil S."/>
            <person name="Calhoun S."/>
            <person name="Haridas S."/>
            <person name="Kuo A."/>
            <person name="Mondo S."/>
            <person name="Pangilinan J."/>
            <person name="Riley R."/>
            <person name="LaButti K."/>
            <person name="Andreopoulos B."/>
            <person name="Lipzen A."/>
            <person name="Chen C."/>
            <person name="Yan M."/>
            <person name="Daum C."/>
            <person name="Ng V."/>
            <person name="Clum A."/>
            <person name="Steindorff A."/>
            <person name="Ohm R.A."/>
            <person name="Martin F."/>
            <person name="Silar P."/>
            <person name="Natvig D.O."/>
            <person name="Lalanne C."/>
            <person name="Gautier V."/>
            <person name="Ament-Velasquez S.L."/>
            <person name="Kruys A."/>
            <person name="Hutchinson M.I."/>
            <person name="Powell A.J."/>
            <person name="Barry K."/>
            <person name="Miller A.N."/>
            <person name="Grigoriev I.V."/>
            <person name="Debuchy R."/>
            <person name="Gladieux P."/>
            <person name="Hiltunen Thoren M."/>
            <person name="Johannesson H."/>
        </authorList>
    </citation>
    <scope>NUCLEOTIDE SEQUENCE</scope>
    <source>
        <strain evidence="7">CBS 232.78</strain>
    </source>
</reference>
<dbReference type="GO" id="GO:0007188">
    <property type="term" value="P:adenylate cyclase-modulating G protein-coupled receptor signaling pathway"/>
    <property type="evidence" value="ECO:0007669"/>
    <property type="project" value="TreeGrafter"/>
</dbReference>
<accession>A0AAE0NZL1</accession>
<proteinExistence type="predicted"/>
<dbReference type="GO" id="GO:0001664">
    <property type="term" value="F:G protein-coupled receptor binding"/>
    <property type="evidence" value="ECO:0007669"/>
    <property type="project" value="TreeGrafter"/>
</dbReference>
<dbReference type="Proteomes" id="UP001285441">
    <property type="component" value="Unassembled WGS sequence"/>
</dbReference>
<organism evidence="7 8">
    <name type="scientific">Podospora didyma</name>
    <dbReference type="NCBI Taxonomy" id="330526"/>
    <lineage>
        <taxon>Eukaryota</taxon>
        <taxon>Fungi</taxon>
        <taxon>Dikarya</taxon>
        <taxon>Ascomycota</taxon>
        <taxon>Pezizomycotina</taxon>
        <taxon>Sordariomycetes</taxon>
        <taxon>Sordariomycetidae</taxon>
        <taxon>Sordariales</taxon>
        <taxon>Podosporaceae</taxon>
        <taxon>Podospora</taxon>
    </lineage>
</organism>
<dbReference type="Gene3D" id="3.40.50.300">
    <property type="entry name" value="P-loop containing nucleotide triphosphate hydrolases"/>
    <property type="match status" value="1"/>
</dbReference>
<gene>
    <name evidence="7" type="ORF">B0H63DRAFT_110715</name>
</gene>
<feature type="binding site" evidence="5">
    <location>
        <position position="179"/>
    </location>
    <ligand>
        <name>GTP</name>
        <dbReference type="ChEBI" id="CHEBI:37565"/>
    </ligand>
</feature>
<name>A0AAE0NZL1_9PEZI</name>
<feature type="binding site" evidence="5">
    <location>
        <begin position="20"/>
        <end position="26"/>
    </location>
    <ligand>
        <name>GTP</name>
        <dbReference type="ChEBI" id="CHEBI:37565"/>
    </ligand>
</feature>
<evidence type="ECO:0000256" key="3">
    <source>
        <dbReference type="ARBA" id="ARBA00023134"/>
    </source>
</evidence>
<dbReference type="GO" id="GO:0046872">
    <property type="term" value="F:metal ion binding"/>
    <property type="evidence" value="ECO:0007669"/>
    <property type="project" value="UniProtKB-KW"/>
</dbReference>